<comment type="caution">
    <text evidence="2">The sequence shown here is derived from an EMBL/GenBank/DDBJ whole genome shotgun (WGS) entry which is preliminary data.</text>
</comment>
<dbReference type="OrthoDB" id="265761at2759"/>
<evidence type="ECO:0000256" key="1">
    <source>
        <dbReference type="ARBA" id="ARBA00038476"/>
    </source>
</evidence>
<dbReference type="Gene3D" id="3.10.129.10">
    <property type="entry name" value="Hotdog Thioesterase"/>
    <property type="match status" value="1"/>
</dbReference>
<gene>
    <name evidence="2" type="ORF">D9757_007140</name>
</gene>
<dbReference type="EMBL" id="JAACJN010000062">
    <property type="protein sequence ID" value="KAF5380747.1"/>
    <property type="molecule type" value="Genomic_DNA"/>
</dbReference>
<dbReference type="PANTHER" id="PTHR12475">
    <property type="match status" value="1"/>
</dbReference>
<reference evidence="2 3" key="1">
    <citation type="journal article" date="2020" name="ISME J.">
        <title>Uncovering the hidden diversity of litter-decomposition mechanisms in mushroom-forming fungi.</title>
        <authorList>
            <person name="Floudas D."/>
            <person name="Bentzer J."/>
            <person name="Ahren D."/>
            <person name="Johansson T."/>
            <person name="Persson P."/>
            <person name="Tunlid A."/>
        </authorList>
    </citation>
    <scope>NUCLEOTIDE SEQUENCE [LARGE SCALE GENOMIC DNA]</scope>
    <source>
        <strain evidence="2 3">CBS 406.79</strain>
    </source>
</reference>
<keyword evidence="3" id="KW-1185">Reference proteome</keyword>
<protein>
    <submittedName>
        <fullName evidence="2">Uncharacterized protein</fullName>
    </submittedName>
</protein>
<organism evidence="2 3">
    <name type="scientific">Collybiopsis confluens</name>
    <dbReference type="NCBI Taxonomy" id="2823264"/>
    <lineage>
        <taxon>Eukaryota</taxon>
        <taxon>Fungi</taxon>
        <taxon>Dikarya</taxon>
        <taxon>Basidiomycota</taxon>
        <taxon>Agaricomycotina</taxon>
        <taxon>Agaricomycetes</taxon>
        <taxon>Agaricomycetidae</taxon>
        <taxon>Agaricales</taxon>
        <taxon>Marasmiineae</taxon>
        <taxon>Omphalotaceae</taxon>
        <taxon>Collybiopsis</taxon>
    </lineage>
</organism>
<dbReference type="Proteomes" id="UP000518752">
    <property type="component" value="Unassembled WGS sequence"/>
</dbReference>
<dbReference type="InterPro" id="IPR051490">
    <property type="entry name" value="THEM6_lcsJ_thioesterase"/>
</dbReference>
<accession>A0A8H5HCF4</accession>
<sequence>MKASRSSPIALPIHPRVLAYYARNLAHFIQSINLLRYLSRSFNWTGHRLRILRYTFALLVLINGRSFPGAWTWRVLWCVIKVRTRYVGAWMLASARYYSRIVASTHANRLSRRIEEMESWLASVTPIGDHPFHWEGKYDTWLGFDDSDFNMHMSNSSYPKILDFARTKASLELFPHFLRVGGHVALSSTHFNFIREIPLFAKYQIRLSIAAWDEKWASILPFAVDWFRVADHEQCYLVARFVTKSDNKHQASHVKSGSPRILLNDNSLPLALLHDLEGLTLRTIAVSRICFKIGRITVPPAVVFATNGMSVGPRELNGALKISAREEERQEGLKEEGGEPTLLTEDFSLSNPPPSWTHHARHLITKMHGGSEGKLKEFYRGGWKKVHGAHVRSGSDSSVDSSSSETDIASLAAPLRYGNEIPWWDQAMGVGGPMDEERKERLKVCRKLVGGLEGVRGLVA</sequence>
<dbReference type="Pfam" id="PF13279">
    <property type="entry name" value="4HBT_2"/>
    <property type="match status" value="1"/>
</dbReference>
<dbReference type="InterPro" id="IPR029069">
    <property type="entry name" value="HotDog_dom_sf"/>
</dbReference>
<dbReference type="CDD" id="cd00586">
    <property type="entry name" value="4HBT"/>
    <property type="match status" value="1"/>
</dbReference>
<evidence type="ECO:0000313" key="3">
    <source>
        <dbReference type="Proteomes" id="UP000518752"/>
    </source>
</evidence>
<proteinExistence type="inferred from homology"/>
<dbReference type="PANTHER" id="PTHR12475:SF4">
    <property type="entry name" value="PROTEIN THEM6"/>
    <property type="match status" value="1"/>
</dbReference>
<dbReference type="AlphaFoldDB" id="A0A8H5HCF4"/>
<evidence type="ECO:0000313" key="2">
    <source>
        <dbReference type="EMBL" id="KAF5380747.1"/>
    </source>
</evidence>
<name>A0A8H5HCF4_9AGAR</name>
<comment type="similarity">
    <text evidence="1">Belongs to the lcsJ thioesterase family.</text>
</comment>
<dbReference type="SUPFAM" id="SSF54637">
    <property type="entry name" value="Thioesterase/thiol ester dehydrase-isomerase"/>
    <property type="match status" value="1"/>
</dbReference>